<name>A0A8S0RME6_OLEEU</name>
<dbReference type="Gramene" id="OE9A070487T1">
    <property type="protein sequence ID" value="OE9A070487C1"/>
    <property type="gene ID" value="OE9A070487"/>
</dbReference>
<evidence type="ECO:0000313" key="3">
    <source>
        <dbReference type="Proteomes" id="UP000594638"/>
    </source>
</evidence>
<comment type="caution">
    <text evidence="2">The sequence shown here is derived from an EMBL/GenBank/DDBJ whole genome shotgun (WGS) entry which is preliminary data.</text>
</comment>
<accession>A0A8S0RME6</accession>
<dbReference type="Proteomes" id="UP000594638">
    <property type="component" value="Unassembled WGS sequence"/>
</dbReference>
<reference evidence="2 3" key="1">
    <citation type="submission" date="2019-12" db="EMBL/GenBank/DDBJ databases">
        <authorList>
            <person name="Alioto T."/>
            <person name="Alioto T."/>
            <person name="Gomez Garrido J."/>
        </authorList>
    </citation>
    <scope>NUCLEOTIDE SEQUENCE [LARGE SCALE GENOMIC DNA]</scope>
</reference>
<dbReference type="GO" id="GO:0016020">
    <property type="term" value="C:membrane"/>
    <property type="evidence" value="ECO:0007669"/>
    <property type="project" value="TreeGrafter"/>
</dbReference>
<dbReference type="OrthoDB" id="5325112at2759"/>
<evidence type="ECO:0000313" key="2">
    <source>
        <dbReference type="EMBL" id="CAA2981054.1"/>
    </source>
</evidence>
<feature type="domain" description="Vacuolar sorting protein 39/Transforming growth factor beta receptor-associated" evidence="1">
    <location>
        <begin position="56"/>
        <end position="114"/>
    </location>
</feature>
<dbReference type="EMBL" id="CACTIH010003662">
    <property type="protein sequence ID" value="CAA2981054.1"/>
    <property type="molecule type" value="Genomic_DNA"/>
</dbReference>
<dbReference type="GO" id="GO:0034058">
    <property type="term" value="P:endosomal vesicle fusion"/>
    <property type="evidence" value="ECO:0007669"/>
    <property type="project" value="TreeGrafter"/>
</dbReference>
<protein>
    <submittedName>
        <fullName evidence="2">Vam6 Vps39</fullName>
    </submittedName>
</protein>
<dbReference type="PANTHER" id="PTHR12894:SF27">
    <property type="entry name" value="TRANSFORMING GROWTH FACTOR-BETA RECEPTOR-ASSOCIATED PROTEIN 1"/>
    <property type="match status" value="1"/>
</dbReference>
<dbReference type="GO" id="GO:0006914">
    <property type="term" value="P:autophagy"/>
    <property type="evidence" value="ECO:0007669"/>
    <property type="project" value="TreeGrafter"/>
</dbReference>
<dbReference type="PANTHER" id="PTHR12894">
    <property type="entry name" value="CNH DOMAIN CONTAINING"/>
    <property type="match status" value="1"/>
</dbReference>
<keyword evidence="3" id="KW-1185">Reference proteome</keyword>
<dbReference type="InterPro" id="IPR032914">
    <property type="entry name" value="Vam6/VPS39/TRAP1"/>
</dbReference>
<evidence type="ECO:0000259" key="1">
    <source>
        <dbReference type="Pfam" id="PF10366"/>
    </source>
</evidence>
<dbReference type="InterPro" id="IPR019452">
    <property type="entry name" value="VPS39/TGF_beta_rcpt-assoc_1"/>
</dbReference>
<dbReference type="AlphaFoldDB" id="A0A8S0RME6"/>
<dbReference type="GO" id="GO:0005737">
    <property type="term" value="C:cytoplasm"/>
    <property type="evidence" value="ECO:0007669"/>
    <property type="project" value="TreeGrafter"/>
</dbReference>
<sequence length="121" mass="13516">MSWCGENICVGIRTEYTILNATNDALSEVFSSGRIAPNLAVSLPYGELLLGKNFINAVHHEALKLLHKLVEDSNSDHPLPELTQKFRPEMLIEYLKPLCGTDPVLVLEFSMLVLESSNLNY</sequence>
<organism evidence="2 3">
    <name type="scientific">Olea europaea subsp. europaea</name>
    <dbReference type="NCBI Taxonomy" id="158383"/>
    <lineage>
        <taxon>Eukaryota</taxon>
        <taxon>Viridiplantae</taxon>
        <taxon>Streptophyta</taxon>
        <taxon>Embryophyta</taxon>
        <taxon>Tracheophyta</taxon>
        <taxon>Spermatophyta</taxon>
        <taxon>Magnoliopsida</taxon>
        <taxon>eudicotyledons</taxon>
        <taxon>Gunneridae</taxon>
        <taxon>Pentapetalae</taxon>
        <taxon>asterids</taxon>
        <taxon>lamiids</taxon>
        <taxon>Lamiales</taxon>
        <taxon>Oleaceae</taxon>
        <taxon>Oleeae</taxon>
        <taxon>Olea</taxon>
    </lineage>
</organism>
<dbReference type="Pfam" id="PF10366">
    <property type="entry name" value="Vps39_1"/>
    <property type="match status" value="1"/>
</dbReference>
<gene>
    <name evidence="2" type="ORF">OLEA9_A070487</name>
</gene>
<proteinExistence type="predicted"/>